<dbReference type="AlphaFoldDB" id="A0A433KK91"/>
<protein>
    <submittedName>
        <fullName evidence="4">Response regulator</fullName>
    </submittedName>
</protein>
<dbReference type="SUPFAM" id="SSF52172">
    <property type="entry name" value="CheY-like"/>
    <property type="match status" value="1"/>
</dbReference>
<sequence length="129" mass="14344">MDTLEKIMYVEDDPDIREIASMALEDVGGLTVKICESGEQALREVAEFAPQMFLLDVMMPGMDGPSTLLELKRQGYINESTVVAFMTAKVQPEEVARYKEIGAANVIAKPFDPMTLADDVRAIWETFHG</sequence>
<keyword evidence="1 2" id="KW-0597">Phosphoprotein</keyword>
<feature type="modified residue" description="4-aspartylphosphate" evidence="2">
    <location>
        <position position="56"/>
    </location>
</feature>
<evidence type="ECO:0000313" key="5">
    <source>
        <dbReference type="Proteomes" id="UP000287336"/>
    </source>
</evidence>
<dbReference type="PROSITE" id="PS50110">
    <property type="entry name" value="RESPONSE_REGULATORY"/>
    <property type="match status" value="1"/>
</dbReference>
<dbReference type="InterPro" id="IPR001789">
    <property type="entry name" value="Sig_transdc_resp-reg_receiver"/>
</dbReference>
<evidence type="ECO:0000256" key="1">
    <source>
        <dbReference type="ARBA" id="ARBA00022553"/>
    </source>
</evidence>
<evidence type="ECO:0000256" key="2">
    <source>
        <dbReference type="PROSITE-ProRule" id="PRU00169"/>
    </source>
</evidence>
<gene>
    <name evidence="4" type="ORF">ELY33_10085</name>
</gene>
<dbReference type="GO" id="GO:0000160">
    <property type="term" value="P:phosphorelay signal transduction system"/>
    <property type="evidence" value="ECO:0007669"/>
    <property type="project" value="InterPro"/>
</dbReference>
<name>A0A433KK91_9GAMM</name>
<reference evidence="4 5" key="1">
    <citation type="submission" date="2018-12" db="EMBL/GenBank/DDBJ databases">
        <title>three novel Halomonas strain isolated from plants.</title>
        <authorList>
            <person name="Sun C."/>
        </authorList>
    </citation>
    <scope>NUCLEOTIDE SEQUENCE [LARGE SCALE GENOMIC DNA]</scope>
    <source>
        <strain evidence="4 5">DSM 19434</strain>
    </source>
</reference>
<comment type="caution">
    <text evidence="4">The sequence shown here is derived from an EMBL/GenBank/DDBJ whole genome shotgun (WGS) entry which is preliminary data.</text>
</comment>
<evidence type="ECO:0000259" key="3">
    <source>
        <dbReference type="PROSITE" id="PS50110"/>
    </source>
</evidence>
<dbReference type="InterPro" id="IPR011006">
    <property type="entry name" value="CheY-like_superfamily"/>
</dbReference>
<keyword evidence="5" id="KW-1185">Reference proteome</keyword>
<organism evidence="4 5">
    <name type="scientific">Vreelandella andesensis</name>
    <dbReference type="NCBI Taxonomy" id="447567"/>
    <lineage>
        <taxon>Bacteria</taxon>
        <taxon>Pseudomonadati</taxon>
        <taxon>Pseudomonadota</taxon>
        <taxon>Gammaproteobacteria</taxon>
        <taxon>Oceanospirillales</taxon>
        <taxon>Halomonadaceae</taxon>
        <taxon>Vreelandella</taxon>
    </lineage>
</organism>
<proteinExistence type="predicted"/>
<dbReference type="PANTHER" id="PTHR44591:SF3">
    <property type="entry name" value="RESPONSE REGULATORY DOMAIN-CONTAINING PROTEIN"/>
    <property type="match status" value="1"/>
</dbReference>
<dbReference type="PANTHER" id="PTHR44591">
    <property type="entry name" value="STRESS RESPONSE REGULATOR PROTEIN 1"/>
    <property type="match status" value="1"/>
</dbReference>
<dbReference type="InterPro" id="IPR050595">
    <property type="entry name" value="Bact_response_regulator"/>
</dbReference>
<dbReference type="EMBL" id="RZHG01000019">
    <property type="protein sequence ID" value="RUR30156.1"/>
    <property type="molecule type" value="Genomic_DNA"/>
</dbReference>
<feature type="domain" description="Response regulatory" evidence="3">
    <location>
        <begin position="6"/>
        <end position="124"/>
    </location>
</feature>
<dbReference type="OrthoDB" id="9800897at2"/>
<evidence type="ECO:0000313" key="4">
    <source>
        <dbReference type="EMBL" id="RUR30156.1"/>
    </source>
</evidence>
<dbReference type="RefSeq" id="WP_126947570.1">
    <property type="nucleotide sequence ID" value="NZ_RZHG01000019.1"/>
</dbReference>
<dbReference type="Gene3D" id="3.40.50.2300">
    <property type="match status" value="1"/>
</dbReference>
<accession>A0A433KK91</accession>
<dbReference type="SMART" id="SM00448">
    <property type="entry name" value="REC"/>
    <property type="match status" value="1"/>
</dbReference>
<dbReference type="Pfam" id="PF00072">
    <property type="entry name" value="Response_reg"/>
    <property type="match status" value="1"/>
</dbReference>
<dbReference type="Proteomes" id="UP000287336">
    <property type="component" value="Unassembled WGS sequence"/>
</dbReference>